<feature type="transmembrane region" description="Helical" evidence="6">
    <location>
        <begin position="259"/>
        <end position="277"/>
    </location>
</feature>
<dbReference type="InterPro" id="IPR020846">
    <property type="entry name" value="MFS_dom"/>
</dbReference>
<feature type="transmembrane region" description="Helical" evidence="6">
    <location>
        <begin position="318"/>
        <end position="338"/>
    </location>
</feature>
<feature type="transmembrane region" description="Helical" evidence="6">
    <location>
        <begin position="157"/>
        <end position="177"/>
    </location>
</feature>
<feature type="transmembrane region" description="Helical" evidence="6">
    <location>
        <begin position="40"/>
        <end position="61"/>
    </location>
</feature>
<dbReference type="PRINTS" id="PR01035">
    <property type="entry name" value="TCRTETA"/>
</dbReference>
<evidence type="ECO:0000256" key="2">
    <source>
        <dbReference type="ARBA" id="ARBA00022475"/>
    </source>
</evidence>
<evidence type="ECO:0000313" key="10">
    <source>
        <dbReference type="EMBL" id="CAB4753475.1"/>
    </source>
</evidence>
<evidence type="ECO:0000313" key="9">
    <source>
        <dbReference type="EMBL" id="CAB4644232.1"/>
    </source>
</evidence>
<dbReference type="PANTHER" id="PTHR43124">
    <property type="entry name" value="PURINE EFFLUX PUMP PBUE"/>
    <property type="match status" value="1"/>
</dbReference>
<dbReference type="Pfam" id="PF07690">
    <property type="entry name" value="MFS_1"/>
    <property type="match status" value="1"/>
</dbReference>
<sequence length="367" mass="37436">MLLSIICGSYVAATIGEQVLGPIFPDALSEFGLSEVDGGIAFGLLAASIALLNLIGGLTLARVGARRTIALASLFSLLGAVIAATSHSFAQLATSQIFLGAGAGLFFPAGLQMAGVAGGTSRRGFVMGIYGVAYSLGLTASAGLGALGAQIGWRSAFVVSAILSFLAFVSTFFTKLPSIAKSTKSGREALRLSLSNPTLVGGIGTISQYGSISFMTTFAVQEWGLSTARAAGILGIGRIISIVAKLVSGSSSDRIGPFASARWTGIALFITGIAWVLLPAGLPTYLCAAVFAGTVSSLGPIANMLAVEKFGRDGVTLGAFRSLQIAMGATAGVLIGLFGELFGLRLILAFAVLTPLSLLWVCREPKQ</sequence>
<dbReference type="InterPro" id="IPR001958">
    <property type="entry name" value="Tet-R_TetA/multi-R_MdtG-like"/>
</dbReference>
<dbReference type="InterPro" id="IPR036259">
    <property type="entry name" value="MFS_trans_sf"/>
</dbReference>
<reference evidence="9" key="1">
    <citation type="submission" date="2020-05" db="EMBL/GenBank/DDBJ databases">
        <authorList>
            <person name="Chiriac C."/>
            <person name="Salcher M."/>
            <person name="Ghai R."/>
            <person name="Kavagutti S V."/>
        </authorList>
    </citation>
    <scope>NUCLEOTIDE SEQUENCE</scope>
</reference>
<dbReference type="AlphaFoldDB" id="A0A6J6K4B7"/>
<evidence type="ECO:0000256" key="1">
    <source>
        <dbReference type="ARBA" id="ARBA00004651"/>
    </source>
</evidence>
<accession>A0A6J6K4B7</accession>
<evidence type="ECO:0000256" key="3">
    <source>
        <dbReference type="ARBA" id="ARBA00022692"/>
    </source>
</evidence>
<dbReference type="EMBL" id="CAEZWH010000009">
    <property type="protein sequence ID" value="CAB4644232.1"/>
    <property type="molecule type" value="Genomic_DNA"/>
</dbReference>
<evidence type="ECO:0000256" key="5">
    <source>
        <dbReference type="ARBA" id="ARBA00023136"/>
    </source>
</evidence>
<evidence type="ECO:0000313" key="8">
    <source>
        <dbReference type="EMBL" id="CAB4641646.1"/>
    </source>
</evidence>
<keyword evidence="5 6" id="KW-0472">Membrane</keyword>
<evidence type="ECO:0000256" key="4">
    <source>
        <dbReference type="ARBA" id="ARBA00022989"/>
    </source>
</evidence>
<dbReference type="InterPro" id="IPR011701">
    <property type="entry name" value="MFS"/>
</dbReference>
<dbReference type="InterPro" id="IPR050189">
    <property type="entry name" value="MFS_Efflux_Transporters"/>
</dbReference>
<keyword evidence="4 6" id="KW-1133">Transmembrane helix</keyword>
<dbReference type="GO" id="GO:0022857">
    <property type="term" value="F:transmembrane transporter activity"/>
    <property type="evidence" value="ECO:0007669"/>
    <property type="project" value="InterPro"/>
</dbReference>
<keyword evidence="3 6" id="KW-0812">Transmembrane</keyword>
<feature type="transmembrane region" description="Helical" evidence="6">
    <location>
        <begin position="344"/>
        <end position="362"/>
    </location>
</feature>
<feature type="transmembrane region" description="Helical" evidence="6">
    <location>
        <begin position="283"/>
        <end position="306"/>
    </location>
</feature>
<gene>
    <name evidence="8" type="ORF">UFOPK2166_00254</name>
    <name evidence="9" type="ORF">UFOPK2195_00110</name>
    <name evidence="10" type="ORF">UFOPK2872_00092</name>
</gene>
<comment type="subcellular location">
    <subcellularLocation>
        <location evidence="1">Cell membrane</location>
        <topology evidence="1">Multi-pass membrane protein</topology>
    </subcellularLocation>
</comment>
<proteinExistence type="predicted"/>
<name>A0A6J6K4B7_9ZZZZ</name>
<organism evidence="9">
    <name type="scientific">freshwater metagenome</name>
    <dbReference type="NCBI Taxonomy" id="449393"/>
    <lineage>
        <taxon>unclassified sequences</taxon>
        <taxon>metagenomes</taxon>
        <taxon>ecological metagenomes</taxon>
    </lineage>
</organism>
<feature type="transmembrane region" description="Helical" evidence="6">
    <location>
        <begin position="198"/>
        <end position="220"/>
    </location>
</feature>
<protein>
    <submittedName>
        <fullName evidence="9">Unannotated protein</fullName>
    </submittedName>
</protein>
<keyword evidence="2" id="KW-1003">Cell membrane</keyword>
<dbReference type="PROSITE" id="PS50850">
    <property type="entry name" value="MFS"/>
    <property type="match status" value="1"/>
</dbReference>
<dbReference type="PANTHER" id="PTHR43124:SF3">
    <property type="entry name" value="CHLORAMPHENICOL EFFLUX PUMP RV0191"/>
    <property type="match status" value="1"/>
</dbReference>
<feature type="domain" description="Major facilitator superfamily (MFS) profile" evidence="7">
    <location>
        <begin position="1"/>
        <end position="367"/>
    </location>
</feature>
<evidence type="ECO:0000256" key="6">
    <source>
        <dbReference type="SAM" id="Phobius"/>
    </source>
</evidence>
<feature type="transmembrane region" description="Helical" evidence="6">
    <location>
        <begin position="96"/>
        <end position="117"/>
    </location>
</feature>
<feature type="transmembrane region" description="Helical" evidence="6">
    <location>
        <begin position="129"/>
        <end position="151"/>
    </location>
</feature>
<dbReference type="EMBL" id="CAEZZM010000004">
    <property type="protein sequence ID" value="CAB4753475.1"/>
    <property type="molecule type" value="Genomic_DNA"/>
</dbReference>
<dbReference type="GO" id="GO:0005886">
    <property type="term" value="C:plasma membrane"/>
    <property type="evidence" value="ECO:0007669"/>
    <property type="project" value="UniProtKB-SubCell"/>
</dbReference>
<feature type="transmembrane region" description="Helical" evidence="6">
    <location>
        <begin position="68"/>
        <end position="90"/>
    </location>
</feature>
<dbReference type="SUPFAM" id="SSF103473">
    <property type="entry name" value="MFS general substrate transporter"/>
    <property type="match status" value="1"/>
</dbReference>
<evidence type="ECO:0000259" key="7">
    <source>
        <dbReference type="PROSITE" id="PS50850"/>
    </source>
</evidence>
<dbReference type="Gene3D" id="1.20.1250.20">
    <property type="entry name" value="MFS general substrate transporter like domains"/>
    <property type="match status" value="2"/>
</dbReference>
<feature type="transmembrane region" description="Helical" evidence="6">
    <location>
        <begin position="226"/>
        <end position="247"/>
    </location>
</feature>
<dbReference type="EMBL" id="CAEZWB010000018">
    <property type="protein sequence ID" value="CAB4641646.1"/>
    <property type="molecule type" value="Genomic_DNA"/>
</dbReference>